<feature type="non-terminal residue" evidence="1">
    <location>
        <position position="93"/>
    </location>
</feature>
<evidence type="ECO:0000313" key="1">
    <source>
        <dbReference type="EMBL" id="KAF9472080.1"/>
    </source>
</evidence>
<reference evidence="1" key="1">
    <citation type="submission" date="2020-11" db="EMBL/GenBank/DDBJ databases">
        <authorList>
            <consortium name="DOE Joint Genome Institute"/>
            <person name="Ahrendt S."/>
            <person name="Riley R."/>
            <person name="Andreopoulos W."/>
            <person name="Labutti K."/>
            <person name="Pangilinan J."/>
            <person name="Ruiz-Duenas F.J."/>
            <person name="Barrasa J.M."/>
            <person name="Sanchez-Garcia M."/>
            <person name="Camarero S."/>
            <person name="Miyauchi S."/>
            <person name="Serrano A."/>
            <person name="Linde D."/>
            <person name="Babiker R."/>
            <person name="Drula E."/>
            <person name="Ayuso-Fernandez I."/>
            <person name="Pacheco R."/>
            <person name="Padilla G."/>
            <person name="Ferreira P."/>
            <person name="Barriuso J."/>
            <person name="Kellner H."/>
            <person name="Castanera R."/>
            <person name="Alfaro M."/>
            <person name="Ramirez L."/>
            <person name="Pisabarro A.G."/>
            <person name="Kuo A."/>
            <person name="Tritt A."/>
            <person name="Lipzen A."/>
            <person name="He G."/>
            <person name="Yan M."/>
            <person name="Ng V."/>
            <person name="Cullen D."/>
            <person name="Martin F."/>
            <person name="Rosso M.-N."/>
            <person name="Henrissat B."/>
            <person name="Hibbett D."/>
            <person name="Martinez A.T."/>
            <person name="Grigoriev I.V."/>
        </authorList>
    </citation>
    <scope>NUCLEOTIDE SEQUENCE</scope>
    <source>
        <strain evidence="1">CIRM-BRFM 674</strain>
    </source>
</reference>
<accession>A0A9P5YNZ1</accession>
<organism evidence="1 2">
    <name type="scientific">Pholiota conissans</name>
    <dbReference type="NCBI Taxonomy" id="109636"/>
    <lineage>
        <taxon>Eukaryota</taxon>
        <taxon>Fungi</taxon>
        <taxon>Dikarya</taxon>
        <taxon>Basidiomycota</taxon>
        <taxon>Agaricomycotina</taxon>
        <taxon>Agaricomycetes</taxon>
        <taxon>Agaricomycetidae</taxon>
        <taxon>Agaricales</taxon>
        <taxon>Agaricineae</taxon>
        <taxon>Strophariaceae</taxon>
        <taxon>Pholiota</taxon>
    </lineage>
</organism>
<comment type="caution">
    <text evidence="1">The sequence shown here is derived from an EMBL/GenBank/DDBJ whole genome shotgun (WGS) entry which is preliminary data.</text>
</comment>
<protein>
    <submittedName>
        <fullName evidence="1">Uncharacterized protein</fullName>
    </submittedName>
</protein>
<gene>
    <name evidence="1" type="ORF">BDN70DRAFT_765058</name>
</gene>
<proteinExistence type="predicted"/>
<evidence type="ECO:0000313" key="2">
    <source>
        <dbReference type="Proteomes" id="UP000807469"/>
    </source>
</evidence>
<dbReference type="EMBL" id="MU155582">
    <property type="protein sequence ID" value="KAF9472080.1"/>
    <property type="molecule type" value="Genomic_DNA"/>
</dbReference>
<dbReference type="OrthoDB" id="3249498at2759"/>
<dbReference type="AlphaFoldDB" id="A0A9P5YNZ1"/>
<dbReference type="Proteomes" id="UP000807469">
    <property type="component" value="Unassembled WGS sequence"/>
</dbReference>
<sequence>NHIASFPHPPRKLLLFTDSMDSVAVFNSLRANESIHNGPLLAVAGIILQSGIDLRVRHIPGSDNVRADLLSRLLLDEYKSKFPADRVRLFSLP</sequence>
<feature type="non-terminal residue" evidence="1">
    <location>
        <position position="1"/>
    </location>
</feature>
<keyword evidence="2" id="KW-1185">Reference proteome</keyword>
<name>A0A9P5YNZ1_9AGAR</name>